<evidence type="ECO:0000313" key="3">
    <source>
        <dbReference type="Proteomes" id="UP000479710"/>
    </source>
</evidence>
<reference evidence="2 3" key="1">
    <citation type="submission" date="2019-11" db="EMBL/GenBank/DDBJ databases">
        <title>Whole genome sequence of Oryza granulata.</title>
        <authorList>
            <person name="Li W."/>
        </authorList>
    </citation>
    <scope>NUCLEOTIDE SEQUENCE [LARGE SCALE GENOMIC DNA]</scope>
    <source>
        <strain evidence="3">cv. Menghai</strain>
        <tissue evidence="2">Leaf</tissue>
    </source>
</reference>
<comment type="caution">
    <text evidence="2">The sequence shown here is derived from an EMBL/GenBank/DDBJ whole genome shotgun (WGS) entry which is preliminary data.</text>
</comment>
<evidence type="ECO:0000256" key="1">
    <source>
        <dbReference type="SAM" id="MobiDB-lite"/>
    </source>
</evidence>
<protein>
    <submittedName>
        <fullName evidence="2">Uncharacterized protein</fullName>
    </submittedName>
</protein>
<feature type="region of interest" description="Disordered" evidence="1">
    <location>
        <begin position="1"/>
        <end position="50"/>
    </location>
</feature>
<sequence length="112" mass="11969">MWPDGGLRGNGEMELGETLGEEGEMQGLGVGRRPGTGLRSGCDTDEGLPSGGEMEAGCALCGDAEIRGLGTWMRPGTRLHGDDNTGTSKSFFFDLNICLDNLKIFIFKKKAR</sequence>
<name>A0A6G1F2J0_9ORYZ</name>
<keyword evidence="3" id="KW-1185">Reference proteome</keyword>
<gene>
    <name evidence="2" type="ORF">E2562_002427</name>
</gene>
<evidence type="ECO:0000313" key="2">
    <source>
        <dbReference type="EMBL" id="KAF0931055.1"/>
    </source>
</evidence>
<proteinExistence type="predicted"/>
<accession>A0A6G1F2J0</accession>
<dbReference type="EMBL" id="SPHZ02000001">
    <property type="protein sequence ID" value="KAF0931055.1"/>
    <property type="molecule type" value="Genomic_DNA"/>
</dbReference>
<dbReference type="Proteomes" id="UP000479710">
    <property type="component" value="Unassembled WGS sequence"/>
</dbReference>
<dbReference type="AlphaFoldDB" id="A0A6G1F2J0"/>
<organism evidence="2 3">
    <name type="scientific">Oryza meyeriana var. granulata</name>
    <dbReference type="NCBI Taxonomy" id="110450"/>
    <lineage>
        <taxon>Eukaryota</taxon>
        <taxon>Viridiplantae</taxon>
        <taxon>Streptophyta</taxon>
        <taxon>Embryophyta</taxon>
        <taxon>Tracheophyta</taxon>
        <taxon>Spermatophyta</taxon>
        <taxon>Magnoliopsida</taxon>
        <taxon>Liliopsida</taxon>
        <taxon>Poales</taxon>
        <taxon>Poaceae</taxon>
        <taxon>BOP clade</taxon>
        <taxon>Oryzoideae</taxon>
        <taxon>Oryzeae</taxon>
        <taxon>Oryzinae</taxon>
        <taxon>Oryza</taxon>
        <taxon>Oryza meyeriana</taxon>
    </lineage>
</organism>